<accession>M9LRR9</accession>
<dbReference type="SUPFAM" id="SSF50346">
    <property type="entry name" value="PRC-barrel domain"/>
    <property type="match status" value="1"/>
</dbReference>
<gene>
    <name evidence="2" type="ORF">PPOP_3599</name>
</gene>
<protein>
    <submittedName>
        <fullName evidence="2">Uncharacterized protein conserved in bacteria</fullName>
    </submittedName>
</protein>
<dbReference type="EMBL" id="BALG01000372">
    <property type="protein sequence ID" value="GAC44196.1"/>
    <property type="molecule type" value="Genomic_DNA"/>
</dbReference>
<keyword evidence="3" id="KW-1185">Reference proteome</keyword>
<name>M9LRR9_PAEPP</name>
<proteinExistence type="predicted"/>
<reference evidence="2 3" key="1">
    <citation type="submission" date="2012-10" db="EMBL/GenBank/DDBJ databases">
        <title>Draft Genome Sequence of Paenibacillus popilliae ATCC 14706T.</title>
        <authorList>
            <person name="Iiyama K."/>
            <person name="Mori K."/>
            <person name="Mon H."/>
            <person name="Chieda Y."/>
            <person name="Lee J.M."/>
            <person name="Kusakabe T."/>
            <person name="Tashiro K."/>
            <person name="Asano S."/>
            <person name="Yasunaga-Aoki C."/>
            <person name="Shimizu S."/>
        </authorList>
    </citation>
    <scope>NUCLEOTIDE SEQUENCE [LARGE SCALE GENOMIC DNA]</scope>
    <source>
        <strain evidence="2 3">ATCC 14706</strain>
    </source>
</reference>
<dbReference type="RefSeq" id="WP_006287987.1">
    <property type="nucleotide sequence ID" value="NZ_BALG01000372.1"/>
</dbReference>
<dbReference type="Gene3D" id="2.30.30.240">
    <property type="entry name" value="PRC-barrel domain"/>
    <property type="match status" value="2"/>
</dbReference>
<evidence type="ECO:0000313" key="2">
    <source>
        <dbReference type="EMBL" id="GAC44196.1"/>
    </source>
</evidence>
<dbReference type="InterPro" id="IPR011033">
    <property type="entry name" value="PRC_barrel-like_sf"/>
</dbReference>
<evidence type="ECO:0000259" key="1">
    <source>
        <dbReference type="Pfam" id="PF05239"/>
    </source>
</evidence>
<dbReference type="InterPro" id="IPR027275">
    <property type="entry name" value="PRC-brl_dom"/>
</dbReference>
<evidence type="ECO:0000313" key="3">
    <source>
        <dbReference type="Proteomes" id="UP000029453"/>
    </source>
</evidence>
<dbReference type="AlphaFoldDB" id="M9LRR9"/>
<dbReference type="Pfam" id="PF05239">
    <property type="entry name" value="PRC"/>
    <property type="match status" value="1"/>
</dbReference>
<feature type="domain" description="PRC-barrel" evidence="1">
    <location>
        <begin position="90"/>
        <end position="156"/>
    </location>
</feature>
<dbReference type="OrthoDB" id="1707618at2"/>
<comment type="caution">
    <text evidence="2">The sequence shown here is derived from an EMBL/GenBank/DDBJ whole genome shotgun (WGS) entry which is preliminary data.</text>
</comment>
<sequence length="169" mass="18345">MKLLELIGLPVFDIGTGKQISKVKDICMTSEWEITHLLLVSRVPKQDMRVRWEDVTACGDDAVMIASGEAVQMTVSVLLERAFLSGEAALKGLPVMTSEGSQLGWVADVYFQPNMGNQITGLEISDGLLADLLEGRRQIEGMSRLKWGTDVIVVEESGSGSESTSVQSN</sequence>
<organism evidence="2 3">
    <name type="scientific">Paenibacillus popilliae ATCC 14706</name>
    <dbReference type="NCBI Taxonomy" id="1212764"/>
    <lineage>
        <taxon>Bacteria</taxon>
        <taxon>Bacillati</taxon>
        <taxon>Bacillota</taxon>
        <taxon>Bacilli</taxon>
        <taxon>Bacillales</taxon>
        <taxon>Paenibacillaceae</taxon>
        <taxon>Paenibacillus</taxon>
    </lineage>
</organism>
<dbReference type="Proteomes" id="UP000029453">
    <property type="component" value="Unassembled WGS sequence"/>
</dbReference>